<reference evidence="3" key="1">
    <citation type="submission" date="2013-04" db="EMBL/GenBank/DDBJ databases">
        <authorList>
            <person name="Qu J."/>
            <person name="Murali S.C."/>
            <person name="Bandaranaike D."/>
            <person name="Bellair M."/>
            <person name="Blankenburg K."/>
            <person name="Chao H."/>
            <person name="Dinh H."/>
            <person name="Doddapaneni H."/>
            <person name="Downs B."/>
            <person name="Dugan-Rocha S."/>
            <person name="Elkadiri S."/>
            <person name="Gnanaolivu R.D."/>
            <person name="Hernandez B."/>
            <person name="Javaid M."/>
            <person name="Jayaseelan J.C."/>
            <person name="Lee S."/>
            <person name="Li M."/>
            <person name="Ming W."/>
            <person name="Munidasa M."/>
            <person name="Muniz J."/>
            <person name="Nguyen L."/>
            <person name="Ongeri F."/>
            <person name="Osuji N."/>
            <person name="Pu L.-L."/>
            <person name="Puazo M."/>
            <person name="Qu C."/>
            <person name="Quiroz J."/>
            <person name="Raj R."/>
            <person name="Weissenberger G."/>
            <person name="Xin Y."/>
            <person name="Zou X."/>
            <person name="Han Y."/>
            <person name="Richards S."/>
            <person name="Worley K."/>
            <person name="Muzny D."/>
            <person name="Gibbs R."/>
        </authorList>
    </citation>
    <scope>NUCLEOTIDE SEQUENCE</scope>
    <source>
        <strain evidence="3">Sampled in the wild</strain>
    </source>
</reference>
<sequence>MRMSSSHSSSSFSDGCTSGEAQVGEMMSNNVSKIIGEEGVPEEAKKAYEANYKAHRKGITYDSMVKTYDEWAEKYDQDLCPGVYNGPELVANALNQELDREGKNKEDVRVLDVAAGTGRVGVELYKFGFRNIDALEPSEKMLHLLRQRNIYRKEWQDSIGFHQTKIQDDTYDYVASAGGMGEGHMPVTAIDEMIRIVKPGGLIVIVMREEYLSYVNEYVNKLEPHLSSLVAEGKCEKVSRTVVPNYCFNKNGVVFVYKVL</sequence>
<dbReference type="Gene3D" id="3.40.50.150">
    <property type="entry name" value="Vaccinia Virus protein VP39"/>
    <property type="match status" value="1"/>
</dbReference>
<dbReference type="Proteomes" id="UP000792457">
    <property type="component" value="Unassembled WGS sequence"/>
</dbReference>
<feature type="region of interest" description="Disordered" evidence="1">
    <location>
        <begin position="1"/>
        <end position="20"/>
    </location>
</feature>
<protein>
    <recommendedName>
        <fullName evidence="2">Methyltransferase domain-containing protein</fullName>
    </recommendedName>
</protein>
<dbReference type="PANTHER" id="PTHR43591:SF101">
    <property type="entry name" value="METHYLTRANSFERASE-LIKE PROTEIN 27"/>
    <property type="match status" value="1"/>
</dbReference>
<dbReference type="InterPro" id="IPR041698">
    <property type="entry name" value="Methyltransf_25"/>
</dbReference>
<feature type="domain" description="Methyltransferase" evidence="2">
    <location>
        <begin position="110"/>
        <end position="201"/>
    </location>
</feature>
<dbReference type="AlphaFoldDB" id="A0A8K0PBR1"/>
<evidence type="ECO:0000256" key="1">
    <source>
        <dbReference type="SAM" id="MobiDB-lite"/>
    </source>
</evidence>
<dbReference type="SUPFAM" id="SSF53335">
    <property type="entry name" value="S-adenosyl-L-methionine-dependent methyltransferases"/>
    <property type="match status" value="1"/>
</dbReference>
<evidence type="ECO:0000313" key="3">
    <source>
        <dbReference type="EMBL" id="KAG8240442.1"/>
    </source>
</evidence>
<dbReference type="InterPro" id="IPR029063">
    <property type="entry name" value="SAM-dependent_MTases_sf"/>
</dbReference>
<evidence type="ECO:0000259" key="2">
    <source>
        <dbReference type="Pfam" id="PF13649"/>
    </source>
</evidence>
<feature type="compositionally biased region" description="Low complexity" evidence="1">
    <location>
        <begin position="1"/>
        <end position="13"/>
    </location>
</feature>
<accession>A0A8K0PBR1</accession>
<evidence type="ECO:0000313" key="4">
    <source>
        <dbReference type="Proteomes" id="UP000792457"/>
    </source>
</evidence>
<comment type="caution">
    <text evidence="3">The sequence shown here is derived from an EMBL/GenBank/DDBJ whole genome shotgun (WGS) entry which is preliminary data.</text>
</comment>
<dbReference type="EMBL" id="KZ312452">
    <property type="protein sequence ID" value="KAG8240442.1"/>
    <property type="molecule type" value="Genomic_DNA"/>
</dbReference>
<organism evidence="3 4">
    <name type="scientific">Ladona fulva</name>
    <name type="common">Scarce chaser dragonfly</name>
    <name type="synonym">Libellula fulva</name>
    <dbReference type="NCBI Taxonomy" id="123851"/>
    <lineage>
        <taxon>Eukaryota</taxon>
        <taxon>Metazoa</taxon>
        <taxon>Ecdysozoa</taxon>
        <taxon>Arthropoda</taxon>
        <taxon>Hexapoda</taxon>
        <taxon>Insecta</taxon>
        <taxon>Pterygota</taxon>
        <taxon>Palaeoptera</taxon>
        <taxon>Odonata</taxon>
        <taxon>Epiprocta</taxon>
        <taxon>Anisoptera</taxon>
        <taxon>Libelluloidea</taxon>
        <taxon>Libellulidae</taxon>
        <taxon>Ladona</taxon>
    </lineage>
</organism>
<dbReference type="PANTHER" id="PTHR43591">
    <property type="entry name" value="METHYLTRANSFERASE"/>
    <property type="match status" value="1"/>
</dbReference>
<gene>
    <name evidence="3" type="ORF">J437_LFUL003156</name>
</gene>
<dbReference type="Pfam" id="PF13649">
    <property type="entry name" value="Methyltransf_25"/>
    <property type="match status" value="1"/>
</dbReference>
<dbReference type="CDD" id="cd02440">
    <property type="entry name" value="AdoMet_MTases"/>
    <property type="match status" value="1"/>
</dbReference>
<reference evidence="3" key="2">
    <citation type="submission" date="2017-10" db="EMBL/GenBank/DDBJ databases">
        <title>Ladona fulva Genome sequencing and assembly.</title>
        <authorList>
            <person name="Murali S."/>
            <person name="Richards S."/>
            <person name="Bandaranaike D."/>
            <person name="Bellair M."/>
            <person name="Blankenburg K."/>
            <person name="Chao H."/>
            <person name="Dinh H."/>
            <person name="Doddapaneni H."/>
            <person name="Dugan-Rocha S."/>
            <person name="Elkadiri S."/>
            <person name="Gnanaolivu R."/>
            <person name="Hernandez B."/>
            <person name="Skinner E."/>
            <person name="Javaid M."/>
            <person name="Lee S."/>
            <person name="Li M."/>
            <person name="Ming W."/>
            <person name="Munidasa M."/>
            <person name="Muniz J."/>
            <person name="Nguyen L."/>
            <person name="Hughes D."/>
            <person name="Osuji N."/>
            <person name="Pu L.-L."/>
            <person name="Puazo M."/>
            <person name="Qu C."/>
            <person name="Quiroz J."/>
            <person name="Raj R."/>
            <person name="Weissenberger G."/>
            <person name="Xin Y."/>
            <person name="Zou X."/>
            <person name="Han Y."/>
            <person name="Worley K."/>
            <person name="Muzny D."/>
            <person name="Gibbs R."/>
        </authorList>
    </citation>
    <scope>NUCLEOTIDE SEQUENCE</scope>
    <source>
        <strain evidence="3">Sampled in the wild</strain>
    </source>
</reference>
<dbReference type="OrthoDB" id="10039245at2759"/>
<dbReference type="SMR" id="A0A8K0PBR1"/>
<name>A0A8K0PBR1_LADFU</name>
<keyword evidence="4" id="KW-1185">Reference proteome</keyword>
<proteinExistence type="predicted"/>